<reference evidence="1" key="1">
    <citation type="submission" date="2019-10" db="EMBL/GenBank/DDBJ databases">
        <title>Draft genome sequence of Panacibacter sp. KCS-6.</title>
        <authorList>
            <person name="Yim K.J."/>
        </authorList>
    </citation>
    <scope>NUCLEOTIDE SEQUENCE</scope>
    <source>
        <strain evidence="1">KCS-6</strain>
    </source>
</reference>
<evidence type="ECO:0000313" key="2">
    <source>
        <dbReference type="Proteomes" id="UP000598971"/>
    </source>
</evidence>
<name>A0A8J8FHB1_9BACT</name>
<accession>A0A8J8FHB1</accession>
<keyword evidence="2" id="KW-1185">Reference proteome</keyword>
<dbReference type="Proteomes" id="UP000598971">
    <property type="component" value="Unassembled WGS sequence"/>
</dbReference>
<evidence type="ECO:0000313" key="1">
    <source>
        <dbReference type="EMBL" id="NNV58035.1"/>
    </source>
</evidence>
<comment type="caution">
    <text evidence="1">The sequence shown here is derived from an EMBL/GenBank/DDBJ whole genome shotgun (WGS) entry which is preliminary data.</text>
</comment>
<gene>
    <name evidence="1" type="ORF">GD597_21405</name>
</gene>
<sequence length="158" mass="18172">MKNCIRFGTKDNKKELIFYTTDLFEVDGNRLYGVSLIITNYENGSMKPYDFVTLAKSYLDTSSINDLPIGVITFLGQKKGDCLPGYEFIEDNQVAINTHSIINVYYDVYNKDSIKRNPKQISSLQFWYKGEMGKSIKLNSVERVDSIMHSKEFVDNGY</sequence>
<organism evidence="1 2">
    <name type="scientific">Limnovirga soli</name>
    <dbReference type="NCBI Taxonomy" id="2656915"/>
    <lineage>
        <taxon>Bacteria</taxon>
        <taxon>Pseudomonadati</taxon>
        <taxon>Bacteroidota</taxon>
        <taxon>Chitinophagia</taxon>
        <taxon>Chitinophagales</taxon>
        <taxon>Chitinophagaceae</taxon>
        <taxon>Limnovirga</taxon>
    </lineage>
</organism>
<dbReference type="EMBL" id="WHPF01000026">
    <property type="protein sequence ID" value="NNV58035.1"/>
    <property type="molecule type" value="Genomic_DNA"/>
</dbReference>
<protein>
    <submittedName>
        <fullName evidence="1">Uncharacterized protein</fullName>
    </submittedName>
</protein>
<dbReference type="AlphaFoldDB" id="A0A8J8FHB1"/>
<proteinExistence type="predicted"/>